<dbReference type="EMBL" id="BARU01045966">
    <property type="protein sequence ID" value="GAH98206.1"/>
    <property type="molecule type" value="Genomic_DNA"/>
</dbReference>
<comment type="caution">
    <text evidence="3">The sequence shown here is derived from an EMBL/GenBank/DDBJ whole genome shotgun (WGS) entry which is preliminary data.</text>
</comment>
<dbReference type="GO" id="GO:0016861">
    <property type="term" value="F:intramolecular oxidoreductase activity, interconverting aldoses and ketoses"/>
    <property type="evidence" value="ECO:0007669"/>
    <property type="project" value="InterPro"/>
</dbReference>
<evidence type="ECO:0000256" key="1">
    <source>
        <dbReference type="ARBA" id="ARBA00023235"/>
    </source>
</evidence>
<name>X1JTY0_9ZZZZ</name>
<organism evidence="3">
    <name type="scientific">marine sediment metagenome</name>
    <dbReference type="NCBI Taxonomy" id="412755"/>
    <lineage>
        <taxon>unclassified sequences</taxon>
        <taxon>metagenomes</taxon>
        <taxon>ecological metagenomes</taxon>
    </lineage>
</organism>
<keyword evidence="1" id="KW-0413">Isomerase</keyword>
<dbReference type="InterPro" id="IPR009015">
    <property type="entry name" value="Fucose_isomerase_N/cen_sf"/>
</dbReference>
<dbReference type="AlphaFoldDB" id="X1JTY0"/>
<gene>
    <name evidence="3" type="ORF">S03H2_69536</name>
</gene>
<keyword evidence="2" id="KW-0119">Carbohydrate metabolism</keyword>
<protein>
    <submittedName>
        <fullName evidence="3">Uncharacterized protein</fullName>
    </submittedName>
</protein>
<dbReference type="SUPFAM" id="SSF53743">
    <property type="entry name" value="FucI/AraA N-terminal and middle domains"/>
    <property type="match status" value="1"/>
</dbReference>
<accession>X1JTY0</accession>
<dbReference type="GO" id="GO:0005996">
    <property type="term" value="P:monosaccharide metabolic process"/>
    <property type="evidence" value="ECO:0007669"/>
    <property type="project" value="InterPro"/>
</dbReference>
<reference evidence="3" key="1">
    <citation type="journal article" date="2014" name="Front. Microbiol.">
        <title>High frequency of phylogenetically diverse reductive dehalogenase-homologous genes in deep subseafloor sedimentary metagenomes.</title>
        <authorList>
            <person name="Kawai M."/>
            <person name="Futagami T."/>
            <person name="Toyoda A."/>
            <person name="Takaki Y."/>
            <person name="Nishi S."/>
            <person name="Hori S."/>
            <person name="Arai W."/>
            <person name="Tsubouchi T."/>
            <person name="Morono Y."/>
            <person name="Uchiyama I."/>
            <person name="Ito T."/>
            <person name="Fujiyama A."/>
            <person name="Inagaki F."/>
            <person name="Takami H."/>
        </authorList>
    </citation>
    <scope>NUCLEOTIDE SEQUENCE</scope>
    <source>
        <strain evidence="3">Expedition CK06-06</strain>
    </source>
</reference>
<feature type="non-terminal residue" evidence="3">
    <location>
        <position position="112"/>
    </location>
</feature>
<proteinExistence type="predicted"/>
<sequence>MAHEHKILIEVHGEKLHKHTPGTQKIHNFYAFGYYWWGEKELITQLRSQSNLAVSRLAALGRPGVTEGDVKSAMAVKIMDLLGAGGMFVEFFSMNFDEDFMLMGHDGPSNIN</sequence>
<evidence type="ECO:0000256" key="2">
    <source>
        <dbReference type="ARBA" id="ARBA00023277"/>
    </source>
</evidence>
<dbReference type="GO" id="GO:0005737">
    <property type="term" value="C:cytoplasm"/>
    <property type="evidence" value="ECO:0007669"/>
    <property type="project" value="InterPro"/>
</dbReference>
<evidence type="ECO:0000313" key="3">
    <source>
        <dbReference type="EMBL" id="GAH98206.1"/>
    </source>
</evidence>